<dbReference type="OrthoDB" id="5648079at2"/>
<sequence>MKLLKIILIITVSFFYLPLFAESQQPSCPDLKQISLIGKDLKQDFEEKLCQKPMSPMRIKWLVKNSLPKILNKEFLGAEPPENWETLLNNLIDSCYQQGDLCKKEIQQEVNNCLKTAIPLVIVQLGPWFGDNCTAINQTFIKNWAVKKNVIDQLIKEESDALVNQSKLD</sequence>
<organism evidence="1 2">
    <name type="scientific">Legionella busanensis</name>
    <dbReference type="NCBI Taxonomy" id="190655"/>
    <lineage>
        <taxon>Bacteria</taxon>
        <taxon>Pseudomonadati</taxon>
        <taxon>Pseudomonadota</taxon>
        <taxon>Gammaproteobacteria</taxon>
        <taxon>Legionellales</taxon>
        <taxon>Legionellaceae</taxon>
        <taxon>Legionella</taxon>
    </lineage>
</organism>
<gene>
    <name evidence="1" type="ORF">NCTC13316_02153</name>
</gene>
<evidence type="ECO:0000313" key="1">
    <source>
        <dbReference type="EMBL" id="STX52049.1"/>
    </source>
</evidence>
<accession>A0A378JPD0</accession>
<dbReference type="RefSeq" id="WP_115331639.1">
    <property type="nucleotide sequence ID" value="NZ_CAAAHP010000002.1"/>
</dbReference>
<evidence type="ECO:0000313" key="2">
    <source>
        <dbReference type="Proteomes" id="UP000254794"/>
    </source>
</evidence>
<dbReference type="EMBL" id="UGOD01000001">
    <property type="protein sequence ID" value="STX52049.1"/>
    <property type="molecule type" value="Genomic_DNA"/>
</dbReference>
<proteinExistence type="predicted"/>
<dbReference type="AlphaFoldDB" id="A0A378JPD0"/>
<keyword evidence="2" id="KW-1185">Reference proteome</keyword>
<name>A0A378JPD0_9GAMM</name>
<reference evidence="1 2" key="1">
    <citation type="submission" date="2018-06" db="EMBL/GenBank/DDBJ databases">
        <authorList>
            <consortium name="Pathogen Informatics"/>
            <person name="Doyle S."/>
        </authorList>
    </citation>
    <scope>NUCLEOTIDE SEQUENCE [LARGE SCALE GENOMIC DNA]</scope>
    <source>
        <strain evidence="1 2">NCTC13316</strain>
    </source>
</reference>
<protein>
    <submittedName>
        <fullName evidence="1">Uncharacterized protein</fullName>
    </submittedName>
</protein>
<dbReference type="Proteomes" id="UP000254794">
    <property type="component" value="Unassembled WGS sequence"/>
</dbReference>